<dbReference type="EMBL" id="LBMM01000255">
    <property type="protein sequence ID" value="KMR02777.1"/>
    <property type="molecule type" value="Genomic_DNA"/>
</dbReference>
<keyword evidence="1" id="KW-0472">Membrane</keyword>
<keyword evidence="4" id="KW-1185">Reference proteome</keyword>
<dbReference type="AlphaFoldDB" id="A0A0J7P2W7"/>
<dbReference type="PaxDb" id="67767-A0A0J7P2W7"/>
<dbReference type="PROSITE" id="PS50835">
    <property type="entry name" value="IG_LIKE"/>
    <property type="match status" value="1"/>
</dbReference>
<dbReference type="Proteomes" id="UP000036403">
    <property type="component" value="Unassembled WGS sequence"/>
</dbReference>
<dbReference type="InterPro" id="IPR007110">
    <property type="entry name" value="Ig-like_dom"/>
</dbReference>
<comment type="caution">
    <text evidence="3">The sequence shown here is derived from an EMBL/GenBank/DDBJ whole genome shotgun (WGS) entry which is preliminary data.</text>
</comment>
<feature type="transmembrane region" description="Helical" evidence="1">
    <location>
        <begin position="96"/>
        <end position="120"/>
    </location>
</feature>
<proteinExistence type="predicted"/>
<gene>
    <name evidence="3" type="ORF">RF55_835</name>
</gene>
<keyword evidence="1" id="KW-0812">Transmembrane</keyword>
<evidence type="ECO:0000313" key="4">
    <source>
        <dbReference type="Proteomes" id="UP000036403"/>
    </source>
</evidence>
<feature type="domain" description="Ig-like" evidence="2">
    <location>
        <begin position="1"/>
        <end position="79"/>
    </location>
</feature>
<name>A0A0J7P2W7_LASNI</name>
<reference evidence="3 4" key="1">
    <citation type="submission" date="2015-04" db="EMBL/GenBank/DDBJ databases">
        <title>Lasius niger genome sequencing.</title>
        <authorList>
            <person name="Konorov E.A."/>
            <person name="Nikitin M.A."/>
            <person name="Kirill M.V."/>
            <person name="Chang P."/>
        </authorList>
    </citation>
    <scope>NUCLEOTIDE SEQUENCE [LARGE SCALE GENOMIC DNA]</scope>
    <source>
        <tissue evidence="3">Whole</tissue>
    </source>
</reference>
<organism evidence="3 4">
    <name type="scientific">Lasius niger</name>
    <name type="common">Black garden ant</name>
    <dbReference type="NCBI Taxonomy" id="67767"/>
    <lineage>
        <taxon>Eukaryota</taxon>
        <taxon>Metazoa</taxon>
        <taxon>Ecdysozoa</taxon>
        <taxon>Arthropoda</taxon>
        <taxon>Hexapoda</taxon>
        <taxon>Insecta</taxon>
        <taxon>Pterygota</taxon>
        <taxon>Neoptera</taxon>
        <taxon>Endopterygota</taxon>
        <taxon>Hymenoptera</taxon>
        <taxon>Apocrita</taxon>
        <taxon>Aculeata</taxon>
        <taxon>Formicoidea</taxon>
        <taxon>Formicidae</taxon>
        <taxon>Formicinae</taxon>
        <taxon>Lasius</taxon>
        <taxon>Lasius</taxon>
    </lineage>
</organism>
<evidence type="ECO:0000313" key="3">
    <source>
        <dbReference type="EMBL" id="KMR02777.1"/>
    </source>
</evidence>
<sequence>MVTLACRIGAVSSEAKCHWIHAPNVHIYQNSSKLAKKTRHNMQMDYTTGICKLVFKPDHSDLGKWTCRFTLMNESTDIEIGSATLVLLNTLADEKLGWIVGILTAMILFLMIIVVVLVVCKARIFVRKTSEVLETLPSDKSKQSARFRDENTEDQGKINLQFADDKNRASNIKSVLPNRSPRVQDRTEKIHAMPSKVFENVGI</sequence>
<evidence type="ECO:0000259" key="2">
    <source>
        <dbReference type="PROSITE" id="PS50835"/>
    </source>
</evidence>
<protein>
    <submittedName>
        <fullName evidence="3">Opioid-binding protein cell adhesion molecule-like protein</fullName>
    </submittedName>
</protein>
<keyword evidence="1" id="KW-1133">Transmembrane helix</keyword>
<dbReference type="OrthoDB" id="7634690at2759"/>
<evidence type="ECO:0000256" key="1">
    <source>
        <dbReference type="SAM" id="Phobius"/>
    </source>
</evidence>
<accession>A0A0J7P2W7</accession>